<dbReference type="EMBL" id="PDLM01000004">
    <property type="protein sequence ID" value="RDW79402.1"/>
    <property type="molecule type" value="Genomic_DNA"/>
</dbReference>
<keyword evidence="2 6" id="KW-0812">Transmembrane</keyword>
<gene>
    <name evidence="8" type="ORF">BP6252_04040</name>
</gene>
<evidence type="ECO:0000256" key="4">
    <source>
        <dbReference type="ARBA" id="ARBA00023136"/>
    </source>
</evidence>
<protein>
    <recommendedName>
        <fullName evidence="7">Rhodopsin domain-containing protein</fullName>
    </recommendedName>
</protein>
<comment type="similarity">
    <text evidence="5">Belongs to the SAT4 family.</text>
</comment>
<sequence length="325" mass="36013">MTKIGSDAIALFTVGGSLLFFAVVSVGLRLYVRLCLVKSLGLDDYLMIFALVLYALAESMLFSAMGKVIGKGPLELVSVMSSALKFVYVGEILYCVACVSILKLSVGVFLLRLLENKTQRLIVWITVCIVSLYSFGYVFSVIFQCKPVSFFWEPLSSKGHCVRPDIYPKLSYTHAVLIGTSDIIFSILPVWMLWNLQMKRSLKIVCGMLLCLGFLAGITTFVRIRYLKSLALENMLSFIASTSKLAVWTCAEPGVGICVASLATLRPLLRKFNIISQPSTKQSLPSSIERNKERINEGRKKVLQSESIEELALEERTIGSSNESV</sequence>
<evidence type="ECO:0000313" key="9">
    <source>
        <dbReference type="Proteomes" id="UP000256645"/>
    </source>
</evidence>
<feature type="transmembrane region" description="Helical" evidence="6">
    <location>
        <begin position="172"/>
        <end position="194"/>
    </location>
</feature>
<comment type="caution">
    <text evidence="8">The sequence shown here is derived from an EMBL/GenBank/DDBJ whole genome shotgun (WGS) entry which is preliminary data.</text>
</comment>
<evidence type="ECO:0000313" key="8">
    <source>
        <dbReference type="EMBL" id="RDW79402.1"/>
    </source>
</evidence>
<feature type="transmembrane region" description="Helical" evidence="6">
    <location>
        <begin position="121"/>
        <end position="143"/>
    </location>
</feature>
<dbReference type="AlphaFoldDB" id="A0A3D8RZD3"/>
<dbReference type="Proteomes" id="UP000256645">
    <property type="component" value="Unassembled WGS sequence"/>
</dbReference>
<feature type="transmembrane region" description="Helical" evidence="6">
    <location>
        <begin position="12"/>
        <end position="32"/>
    </location>
</feature>
<dbReference type="InterPro" id="IPR049326">
    <property type="entry name" value="Rhodopsin_dom_fungi"/>
</dbReference>
<feature type="transmembrane region" description="Helical" evidence="6">
    <location>
        <begin position="206"/>
        <end position="226"/>
    </location>
</feature>
<dbReference type="OrthoDB" id="3897607at2759"/>
<keyword evidence="3 6" id="KW-1133">Transmembrane helix</keyword>
<evidence type="ECO:0000256" key="3">
    <source>
        <dbReference type="ARBA" id="ARBA00022989"/>
    </source>
</evidence>
<dbReference type="PANTHER" id="PTHR33048:SF96">
    <property type="entry name" value="INTEGRAL MEMBRANE PROTEIN"/>
    <property type="match status" value="1"/>
</dbReference>
<evidence type="ECO:0000256" key="2">
    <source>
        <dbReference type="ARBA" id="ARBA00022692"/>
    </source>
</evidence>
<dbReference type="GO" id="GO:0016020">
    <property type="term" value="C:membrane"/>
    <property type="evidence" value="ECO:0007669"/>
    <property type="project" value="UniProtKB-SubCell"/>
</dbReference>
<evidence type="ECO:0000256" key="5">
    <source>
        <dbReference type="ARBA" id="ARBA00038359"/>
    </source>
</evidence>
<accession>A0A3D8RZD3</accession>
<keyword evidence="9" id="KW-1185">Reference proteome</keyword>
<evidence type="ECO:0000256" key="1">
    <source>
        <dbReference type="ARBA" id="ARBA00004141"/>
    </source>
</evidence>
<feature type="transmembrane region" description="Helical" evidence="6">
    <location>
        <begin position="44"/>
        <end position="66"/>
    </location>
</feature>
<comment type="subcellular location">
    <subcellularLocation>
        <location evidence="1">Membrane</location>
        <topology evidence="1">Multi-pass membrane protein</topology>
    </subcellularLocation>
</comment>
<evidence type="ECO:0000259" key="7">
    <source>
        <dbReference type="Pfam" id="PF20684"/>
    </source>
</evidence>
<dbReference type="PANTHER" id="PTHR33048">
    <property type="entry name" value="PTH11-LIKE INTEGRAL MEMBRANE PROTEIN (AFU_ORTHOLOGUE AFUA_5G11245)"/>
    <property type="match status" value="1"/>
</dbReference>
<name>A0A3D8RZD3_9HELO</name>
<proteinExistence type="inferred from homology"/>
<dbReference type="InterPro" id="IPR052337">
    <property type="entry name" value="SAT4-like"/>
</dbReference>
<feature type="domain" description="Rhodopsin" evidence="7">
    <location>
        <begin position="28"/>
        <end position="271"/>
    </location>
</feature>
<dbReference type="Pfam" id="PF20684">
    <property type="entry name" value="Fung_rhodopsin"/>
    <property type="match status" value="1"/>
</dbReference>
<keyword evidence="4 6" id="KW-0472">Membrane</keyword>
<organism evidence="8 9">
    <name type="scientific">Coleophoma cylindrospora</name>
    <dbReference type="NCBI Taxonomy" id="1849047"/>
    <lineage>
        <taxon>Eukaryota</taxon>
        <taxon>Fungi</taxon>
        <taxon>Dikarya</taxon>
        <taxon>Ascomycota</taxon>
        <taxon>Pezizomycotina</taxon>
        <taxon>Leotiomycetes</taxon>
        <taxon>Helotiales</taxon>
        <taxon>Dermateaceae</taxon>
        <taxon>Coleophoma</taxon>
    </lineage>
</organism>
<reference evidence="8 9" key="1">
    <citation type="journal article" date="2018" name="IMA Fungus">
        <title>IMA Genome-F 9: Draft genome sequence of Annulohypoxylon stygium, Aspergillus mulundensis, Berkeleyomyces basicola (syn. Thielaviopsis basicola), Ceratocystis smalleyi, two Cercospora beticola strains, Coleophoma cylindrospora, Fusarium fracticaudum, Phialophora cf. hyalina, and Morchella septimelata.</title>
        <authorList>
            <person name="Wingfield B.D."/>
            <person name="Bills G.F."/>
            <person name="Dong Y."/>
            <person name="Huang W."/>
            <person name="Nel W.J."/>
            <person name="Swalarsk-Parry B.S."/>
            <person name="Vaghefi N."/>
            <person name="Wilken P.M."/>
            <person name="An Z."/>
            <person name="de Beer Z.W."/>
            <person name="De Vos L."/>
            <person name="Chen L."/>
            <person name="Duong T.A."/>
            <person name="Gao Y."/>
            <person name="Hammerbacher A."/>
            <person name="Kikkert J.R."/>
            <person name="Li Y."/>
            <person name="Li H."/>
            <person name="Li K."/>
            <person name="Li Q."/>
            <person name="Liu X."/>
            <person name="Ma X."/>
            <person name="Naidoo K."/>
            <person name="Pethybridge S.J."/>
            <person name="Sun J."/>
            <person name="Steenkamp E.T."/>
            <person name="van der Nest M.A."/>
            <person name="van Wyk S."/>
            <person name="Wingfield M.J."/>
            <person name="Xiong C."/>
            <person name="Yue Q."/>
            <person name="Zhang X."/>
        </authorList>
    </citation>
    <scope>NUCLEOTIDE SEQUENCE [LARGE SCALE GENOMIC DNA]</scope>
    <source>
        <strain evidence="8 9">BP6252</strain>
    </source>
</reference>
<feature type="transmembrane region" description="Helical" evidence="6">
    <location>
        <begin position="86"/>
        <end position="114"/>
    </location>
</feature>
<evidence type="ECO:0000256" key="6">
    <source>
        <dbReference type="SAM" id="Phobius"/>
    </source>
</evidence>